<evidence type="ECO:0008006" key="3">
    <source>
        <dbReference type="Google" id="ProtNLM"/>
    </source>
</evidence>
<reference evidence="1" key="1">
    <citation type="journal article" date="2021" name="Open Biol.">
        <title>Shared evolutionary footprints suggest mitochondrial oxidative damage underlies multiple complex I losses in fungi.</title>
        <authorList>
            <person name="Schikora-Tamarit M.A."/>
            <person name="Marcet-Houben M."/>
            <person name="Nosek J."/>
            <person name="Gabaldon T."/>
        </authorList>
    </citation>
    <scope>NUCLEOTIDE SEQUENCE</scope>
    <source>
        <strain evidence="1">CBS2887</strain>
    </source>
</reference>
<feature type="non-terminal residue" evidence="1">
    <location>
        <position position="161"/>
    </location>
</feature>
<dbReference type="InterPro" id="IPR006224">
    <property type="entry name" value="PsdUridine_synth_RluA-like_CS"/>
</dbReference>
<protein>
    <recommendedName>
        <fullName evidence="3">Pseudouridine synthase RsuA/RluA-like domain-containing protein</fullName>
    </recommendedName>
</protein>
<dbReference type="Proteomes" id="UP000774326">
    <property type="component" value="Unassembled WGS sequence"/>
</dbReference>
<dbReference type="Gene3D" id="3.30.2350.10">
    <property type="entry name" value="Pseudouridine synthase"/>
    <property type="match status" value="1"/>
</dbReference>
<organism evidence="1 2">
    <name type="scientific">Wickerhamomyces pijperi</name>
    <name type="common">Yeast</name>
    <name type="synonym">Pichia pijperi</name>
    <dbReference type="NCBI Taxonomy" id="599730"/>
    <lineage>
        <taxon>Eukaryota</taxon>
        <taxon>Fungi</taxon>
        <taxon>Dikarya</taxon>
        <taxon>Ascomycota</taxon>
        <taxon>Saccharomycotina</taxon>
        <taxon>Saccharomycetes</taxon>
        <taxon>Phaffomycetales</taxon>
        <taxon>Wickerhamomycetaceae</taxon>
        <taxon>Wickerhamomyces</taxon>
    </lineage>
</organism>
<dbReference type="InterPro" id="IPR020103">
    <property type="entry name" value="PsdUridine_synth_cat_dom_sf"/>
</dbReference>
<dbReference type="OrthoDB" id="428658at2759"/>
<accession>A0A9P8Q421</accession>
<comment type="caution">
    <text evidence="1">The sequence shown here is derived from an EMBL/GenBank/DDBJ whole genome shotgun (WGS) entry which is preliminary data.</text>
</comment>
<dbReference type="AlphaFoldDB" id="A0A9P8Q421"/>
<evidence type="ECO:0000313" key="1">
    <source>
        <dbReference type="EMBL" id="KAH3682394.1"/>
    </source>
</evidence>
<reference evidence="1" key="2">
    <citation type="submission" date="2021-01" db="EMBL/GenBank/DDBJ databases">
        <authorList>
            <person name="Schikora-Tamarit M.A."/>
        </authorList>
    </citation>
    <scope>NUCLEOTIDE SEQUENCE</scope>
    <source>
        <strain evidence="1">CBS2887</strain>
    </source>
</reference>
<evidence type="ECO:0000313" key="2">
    <source>
        <dbReference type="Proteomes" id="UP000774326"/>
    </source>
</evidence>
<dbReference type="SUPFAM" id="SSF55120">
    <property type="entry name" value="Pseudouridine synthase"/>
    <property type="match status" value="1"/>
</dbReference>
<gene>
    <name evidence="1" type="ORF">WICPIJ_006639</name>
</gene>
<dbReference type="GO" id="GO:0003723">
    <property type="term" value="F:RNA binding"/>
    <property type="evidence" value="ECO:0007669"/>
    <property type="project" value="InterPro"/>
</dbReference>
<dbReference type="GO" id="GO:0001522">
    <property type="term" value="P:pseudouridine synthesis"/>
    <property type="evidence" value="ECO:0007669"/>
    <property type="project" value="InterPro"/>
</dbReference>
<dbReference type="PROSITE" id="PS01129">
    <property type="entry name" value="PSI_RLU"/>
    <property type="match status" value="1"/>
</dbReference>
<proteinExistence type="predicted"/>
<dbReference type="GO" id="GO:0009982">
    <property type="term" value="F:pseudouridine synthase activity"/>
    <property type="evidence" value="ECO:0007669"/>
    <property type="project" value="InterPro"/>
</dbReference>
<keyword evidence="2" id="KW-1185">Reference proteome</keyword>
<name>A0A9P8Q421_WICPI</name>
<dbReference type="EMBL" id="JAEUBG010003722">
    <property type="protein sequence ID" value="KAH3682394.1"/>
    <property type="molecule type" value="Genomic_DNA"/>
</dbReference>
<sequence>NKRGVISKLKEQDPDIRGVHRIDKNVTGGLLLAKTKFAAGSFSRNLKLGGNTGFKFIRREQQIRKHLREILGKPLKNDVKYGAVGLIQPQNCIGLHSTFIETHVGLTKRQFFIPVLYGTTLWNGSVDKEGQFPKDVKDIILNFNELLTTVMVQPNSEEDLA</sequence>